<reference evidence="2 3" key="1">
    <citation type="submission" date="2024-07" db="EMBL/GenBank/DDBJ databases">
        <title>Chromosome-level genome assembly of the water stick insect Ranatra chinensis (Heteroptera: Nepidae).</title>
        <authorList>
            <person name="Liu X."/>
        </authorList>
    </citation>
    <scope>NUCLEOTIDE SEQUENCE [LARGE SCALE GENOMIC DNA]</scope>
    <source>
        <strain evidence="2">Cailab_2021Rc</strain>
        <tissue evidence="2">Muscle</tissue>
    </source>
</reference>
<evidence type="ECO:0000313" key="2">
    <source>
        <dbReference type="EMBL" id="KAL1140262.1"/>
    </source>
</evidence>
<feature type="domain" description="MADF" evidence="1">
    <location>
        <begin position="8"/>
        <end position="105"/>
    </location>
</feature>
<dbReference type="Pfam" id="PF10545">
    <property type="entry name" value="MADF_DNA_bdg"/>
    <property type="match status" value="1"/>
</dbReference>
<proteinExistence type="predicted"/>
<comment type="caution">
    <text evidence="2">The sequence shown here is derived from an EMBL/GenBank/DDBJ whole genome shotgun (WGS) entry which is preliminary data.</text>
</comment>
<gene>
    <name evidence="2" type="ORF">AAG570_000194</name>
</gene>
<dbReference type="SMART" id="SM00595">
    <property type="entry name" value="MADF"/>
    <property type="match status" value="1"/>
</dbReference>
<dbReference type="PROSITE" id="PS51029">
    <property type="entry name" value="MADF"/>
    <property type="match status" value="1"/>
</dbReference>
<sequence length="314" mass="35466">MNSAQIIKFLELYRDAECLWNTNSEMYKDRNARDDALTKICYEMNIDGFGIREVAQKIKNIRSAYYQELKKVNNSKKSGASVVDIYRPRVRWFSIADSFLRKKSEIDEIIPSLQVQSDTAPSRPEADTCLSHDGSSATRIDIKEEGETFKVPSISLQASSPKKRRLQARCAPPYIGRGAEKLGFTTKKMPPETEFDVWCVSLAKQLNNMETWRALNLQMQIQSLVSKERIAYEKQKSFFSSANVPPCGPFTYQPPVWYYNDNQQASPLAFLLQPAPHVSELQSISRGTTPAQHIAEEDSLDSLTSVCSQSSGSP</sequence>
<name>A0ABD0Z6T8_9HEMI</name>
<evidence type="ECO:0000259" key="1">
    <source>
        <dbReference type="PROSITE" id="PS51029"/>
    </source>
</evidence>
<dbReference type="InterPro" id="IPR006578">
    <property type="entry name" value="MADF-dom"/>
</dbReference>
<dbReference type="AlphaFoldDB" id="A0ABD0Z6T8"/>
<dbReference type="Proteomes" id="UP001558652">
    <property type="component" value="Unassembled WGS sequence"/>
</dbReference>
<dbReference type="PANTHER" id="PTHR21505">
    <property type="entry name" value="MADF DOMAIN-CONTAINING PROTEIN-RELATED"/>
    <property type="match status" value="1"/>
</dbReference>
<accession>A0ABD0Z6T8</accession>
<evidence type="ECO:0000313" key="3">
    <source>
        <dbReference type="Proteomes" id="UP001558652"/>
    </source>
</evidence>
<dbReference type="PANTHER" id="PTHR21505:SF8">
    <property type="entry name" value="DPT-YFP REPRESSOR BY OVEREXPRESSION, ISOFORM D-RELATED"/>
    <property type="match status" value="1"/>
</dbReference>
<organism evidence="2 3">
    <name type="scientific">Ranatra chinensis</name>
    <dbReference type="NCBI Taxonomy" id="642074"/>
    <lineage>
        <taxon>Eukaryota</taxon>
        <taxon>Metazoa</taxon>
        <taxon>Ecdysozoa</taxon>
        <taxon>Arthropoda</taxon>
        <taxon>Hexapoda</taxon>
        <taxon>Insecta</taxon>
        <taxon>Pterygota</taxon>
        <taxon>Neoptera</taxon>
        <taxon>Paraneoptera</taxon>
        <taxon>Hemiptera</taxon>
        <taxon>Heteroptera</taxon>
        <taxon>Panheteroptera</taxon>
        <taxon>Nepomorpha</taxon>
        <taxon>Nepidae</taxon>
        <taxon>Ranatrinae</taxon>
        <taxon>Ranatra</taxon>
    </lineage>
</organism>
<protein>
    <recommendedName>
        <fullName evidence="1">MADF domain-containing protein</fullName>
    </recommendedName>
</protein>
<keyword evidence="3" id="KW-1185">Reference proteome</keyword>
<dbReference type="EMBL" id="JBFDAA010000001">
    <property type="protein sequence ID" value="KAL1140262.1"/>
    <property type="molecule type" value="Genomic_DNA"/>
</dbReference>